<dbReference type="SUPFAM" id="SSF82185">
    <property type="entry name" value="Histone H3 K4-specific methyltransferase SET7/9 N-terminal domain"/>
    <property type="match status" value="5"/>
</dbReference>
<dbReference type="Gene3D" id="3.40.1110.10">
    <property type="entry name" value="Calcium-transporting ATPase, cytoplasmic domain N"/>
    <property type="match status" value="1"/>
</dbReference>
<dbReference type="VEuPathDB" id="FungiDB:H257_15605"/>
<gene>
    <name evidence="14" type="ORF">DYB31_003190</name>
</gene>
<dbReference type="SUPFAM" id="SSF81660">
    <property type="entry name" value="Metal cation-transporting ATPase, ATP-binding domain N"/>
    <property type="match status" value="1"/>
</dbReference>
<dbReference type="InterPro" id="IPR023299">
    <property type="entry name" value="ATPase_P-typ_cyto_dom_N"/>
</dbReference>
<dbReference type="SUPFAM" id="SSF56784">
    <property type="entry name" value="HAD-like"/>
    <property type="match status" value="1"/>
</dbReference>
<evidence type="ECO:0000256" key="8">
    <source>
        <dbReference type="ARBA" id="ARBA00022989"/>
    </source>
</evidence>
<evidence type="ECO:0000256" key="10">
    <source>
        <dbReference type="ARBA" id="ARBA00023136"/>
    </source>
</evidence>
<feature type="non-terminal residue" evidence="14">
    <location>
        <position position="1"/>
    </location>
</feature>
<evidence type="ECO:0000313" key="15">
    <source>
        <dbReference type="Proteomes" id="UP000266196"/>
    </source>
</evidence>
<dbReference type="InterPro" id="IPR036412">
    <property type="entry name" value="HAD-like_sf"/>
</dbReference>
<evidence type="ECO:0000256" key="3">
    <source>
        <dbReference type="ARBA" id="ARBA00022692"/>
    </source>
</evidence>
<keyword evidence="6" id="KW-0067">ATP-binding</keyword>
<feature type="transmembrane region" description="Helical" evidence="12">
    <location>
        <begin position="1478"/>
        <end position="1499"/>
    </location>
</feature>
<keyword evidence="4" id="KW-0677">Repeat</keyword>
<feature type="transmembrane region" description="Helical" evidence="12">
    <location>
        <begin position="464"/>
        <end position="486"/>
    </location>
</feature>
<dbReference type="GO" id="GO:0005524">
    <property type="term" value="F:ATP binding"/>
    <property type="evidence" value="ECO:0007669"/>
    <property type="project" value="UniProtKB-KW"/>
</dbReference>
<dbReference type="InterPro" id="IPR050510">
    <property type="entry name" value="Cation_transp_ATPase_P-type"/>
</dbReference>
<keyword evidence="5" id="KW-0547">Nucleotide-binding</keyword>
<dbReference type="GO" id="GO:0005886">
    <property type="term" value="C:plasma membrane"/>
    <property type="evidence" value="ECO:0007669"/>
    <property type="project" value="UniProtKB-SubCell"/>
</dbReference>
<dbReference type="GO" id="GO:1902600">
    <property type="term" value="P:proton transmembrane transport"/>
    <property type="evidence" value="ECO:0007669"/>
    <property type="project" value="TreeGrafter"/>
</dbReference>
<evidence type="ECO:0000313" key="14">
    <source>
        <dbReference type="EMBL" id="RHZ15858.1"/>
    </source>
</evidence>
<dbReference type="Gene3D" id="1.20.1110.10">
    <property type="entry name" value="Calcium-transporting ATPase, transmembrane domain"/>
    <property type="match status" value="2"/>
</dbReference>
<dbReference type="VEuPathDB" id="FungiDB:H257_15606"/>
<dbReference type="Pfam" id="PF02493">
    <property type="entry name" value="MORN"/>
    <property type="match status" value="13"/>
</dbReference>
<feature type="transmembrane region" description="Helical" evidence="12">
    <location>
        <begin position="877"/>
        <end position="897"/>
    </location>
</feature>
<dbReference type="Proteomes" id="UP000266196">
    <property type="component" value="Unassembled WGS sequence"/>
</dbReference>
<sequence>GTLTQNIMTVANIVYDNAIWDAECSLTPVGSYKLTDVSFQRLQRCATLCNNAVFDEDSKFQKVLEGQGANVQVVRGAPIAFSEMVVASDGSRCPKVLWETIGDASESAMIKFCQDKRDVVDYREANRKLKEIPFNSRNKYQLSIHLQENDETKPMLLVMKGAPERITARCSKILINGEVEDFTPERLAQVEALQLALSKKGMRVLGFAEKELDLATYPHGYEFNTDNCNFPLGEKDVDYDANPVPNKKIEEPLVFIGLMALIDPPRPEVPIAVAKCKTAGIRVIMVTGDHPITAKAIAHKVGILWGPTKEDIEEENAEKGVSAGEPGYKNPDNAPAIVVPGWTISVDTDEAEWDRILNHTQVVFARTSPQQKLIIVENCQRRGEIVAVTGDGVNDSPALKKADIGIAMGIMGSEVSKEAADMILLDDNFASIVCGVEEGRKVFDNLKKSICYALAVNIPELIPFLVYVLIAIPVPLTTVLMLLICLGTDMIPAISMAYEDAESDIMLRSPRRPSVDRLVTKKLVFWAYVHIGFIQAFAGHVVYFTVMNDYGYPAQILPALGQKDSFGKQVLWCTTSGGQYCTPGGGYKDSTGNIVPLGSSDKPVCDLEYNAAISPTGSIYDAKIFYNPGEDGVVEDCVFPYANYKGTTNKPANYDRYDPTTYGDFTNGNSMITVQSMEALWNKNYRPYYPYKGRRSSFFDKSWLSYDVASDNGVDGFGKDLEDVALLLYQPIGVFSIVDPSKKDKDAVLTSGRPRKALNGATATLTDASLKQVASTITLSDADLYTNAAAGLSVKLSTGAAPCSSKAECLLDYRTGFTYKEGSTTYSNVLSRMMSIYTLIHAQTAYFVGVVVMQWSNILICKTRLLSIRTQGLRNQVLMFGLGFEFLICALICYSSGFQSVFKTQTIRLSHWFPAMPFAMFLFVYDEMRKYILRSTSITTVDPQTGKYMRIPGWVVYDVGSWRITEEGRVFRRGKLRFANGDLYDGEWVDGKRHGQGTFTYHDGLQYRGEFAANLFEGFGVLVAVDQKHPITGVWVKGSTYEGEFRGGKKHGKGLMVFGEGGSYDGMFADNVFSGRGVRSYANGDRFDGEWKHGMWWGMGHLCRVDGESYVGECKRNLFHTTSLVGGVGRRTFRGGAGSYEGGYRHGLQHGKGLRVFADGSTYEGDWTDNVMQGSGVWTTAAFTYIGDFAHGRPHGHGLFTFTNGDVYEGSMRDGYFYGRGKFTFKDGSCGYGTLRAWNPDGIRMEFPAGSGNWYGGRGSCTYTGMFANGTFHGQGTLVTCDGRRYEGAWHAGKRHGQGRADLIPLAERGDEARMHMKGCNSLYRFASYDGMHENDKRQGFGTSYYSNGEGIEGTFKDGQVDGVATYIYMSGKRRRGMWIMGQRVSWMSEEDEAKWATVDKAMGRVIHDVELFRLTCSTLVTAVAFMSSWNAGGENLSILANRFMLMIPFVVVAFLHCMLHIFTALTLDGSWNNSSVVSTIILILRVFSFERLLSIALFPRMSYEAKLRENTLKLQKFFRLHDPSRVDEAESLLLGFVGNESLLFVLLRQKYAAVSQFRGRAS</sequence>
<organism evidence="14 15">
    <name type="scientific">Aphanomyces astaci</name>
    <name type="common">Crayfish plague agent</name>
    <dbReference type="NCBI Taxonomy" id="112090"/>
    <lineage>
        <taxon>Eukaryota</taxon>
        <taxon>Sar</taxon>
        <taxon>Stramenopiles</taxon>
        <taxon>Oomycota</taxon>
        <taxon>Saprolegniomycetes</taxon>
        <taxon>Saprolegniales</taxon>
        <taxon>Verrucalvaceae</taxon>
        <taxon>Aphanomyces</taxon>
    </lineage>
</organism>
<dbReference type="SUPFAM" id="SSF81665">
    <property type="entry name" value="Calcium ATPase, transmembrane domain M"/>
    <property type="match status" value="1"/>
</dbReference>
<feature type="domain" description="Cation-transporting P-type ATPase C-terminal" evidence="13">
    <location>
        <begin position="833"/>
        <end position="932"/>
    </location>
</feature>
<evidence type="ECO:0000256" key="2">
    <source>
        <dbReference type="ARBA" id="ARBA00022475"/>
    </source>
</evidence>
<evidence type="ECO:0000259" key="13">
    <source>
        <dbReference type="Pfam" id="PF00689"/>
    </source>
</evidence>
<dbReference type="Pfam" id="PF00689">
    <property type="entry name" value="Cation_ATPase_C"/>
    <property type="match status" value="2"/>
</dbReference>
<evidence type="ECO:0000256" key="9">
    <source>
        <dbReference type="ARBA" id="ARBA00023065"/>
    </source>
</evidence>
<keyword evidence="2" id="KW-1003">Cell membrane</keyword>
<comment type="caution">
    <text evidence="14">The sequence shown here is derived from an EMBL/GenBank/DDBJ whole genome shotgun (WGS) entry which is preliminary data.</text>
</comment>
<comment type="similarity">
    <text evidence="11">Belongs to the cation transport ATPase (P-type) (TC 3.A.3) family.</text>
</comment>
<dbReference type="GO" id="GO:0030007">
    <property type="term" value="P:intracellular potassium ion homeostasis"/>
    <property type="evidence" value="ECO:0007669"/>
    <property type="project" value="TreeGrafter"/>
</dbReference>
<evidence type="ECO:0000256" key="5">
    <source>
        <dbReference type="ARBA" id="ARBA00022741"/>
    </source>
</evidence>
<evidence type="ECO:0000256" key="12">
    <source>
        <dbReference type="SAM" id="Phobius"/>
    </source>
</evidence>
<evidence type="ECO:0000256" key="6">
    <source>
        <dbReference type="ARBA" id="ARBA00022840"/>
    </source>
</evidence>
<keyword evidence="9" id="KW-0813">Transport</keyword>
<comment type="subcellular location">
    <subcellularLocation>
        <location evidence="1">Cell membrane</location>
        <topology evidence="1">Multi-pass membrane protein</topology>
    </subcellularLocation>
</comment>
<reference evidence="14 15" key="1">
    <citation type="submission" date="2018-08" db="EMBL/GenBank/DDBJ databases">
        <title>Aphanomyces genome sequencing and annotation.</title>
        <authorList>
            <person name="Minardi D."/>
            <person name="Oidtmann B."/>
            <person name="Van Der Giezen M."/>
            <person name="Studholme D.J."/>
        </authorList>
    </citation>
    <scope>NUCLEOTIDE SEQUENCE [LARGE SCALE GENOMIC DNA]</scope>
    <source>
        <strain evidence="14 15">197901</strain>
    </source>
</reference>
<feature type="transmembrane region" description="Helical" evidence="12">
    <location>
        <begin position="834"/>
        <end position="856"/>
    </location>
</feature>
<dbReference type="GO" id="GO:0005391">
    <property type="term" value="F:P-type sodium:potassium-exchanging transporter activity"/>
    <property type="evidence" value="ECO:0007669"/>
    <property type="project" value="TreeGrafter"/>
</dbReference>
<dbReference type="PRINTS" id="PR00121">
    <property type="entry name" value="NAKATPASE"/>
</dbReference>
<keyword evidence="8 12" id="KW-1133">Transmembrane helix</keyword>
<evidence type="ECO:0000256" key="11">
    <source>
        <dbReference type="ARBA" id="ARBA00038148"/>
    </source>
</evidence>
<proteinExistence type="inferred from homology"/>
<dbReference type="Pfam" id="PF13246">
    <property type="entry name" value="Cation_ATPase"/>
    <property type="match status" value="1"/>
</dbReference>
<dbReference type="GO" id="GO:1990573">
    <property type="term" value="P:potassium ion import across plasma membrane"/>
    <property type="evidence" value="ECO:0007669"/>
    <property type="project" value="TreeGrafter"/>
</dbReference>
<dbReference type="NCBIfam" id="TIGR01494">
    <property type="entry name" value="ATPase_P-type"/>
    <property type="match status" value="1"/>
</dbReference>
<dbReference type="InterPro" id="IPR003409">
    <property type="entry name" value="MORN"/>
</dbReference>
<dbReference type="FunFam" id="3.40.50.1000:FF:000083">
    <property type="entry name" value="Sodium/potassium-transporting ATPase subunit alpha"/>
    <property type="match status" value="1"/>
</dbReference>
<dbReference type="FunFam" id="1.20.1110.10:FF:000095">
    <property type="entry name" value="Sodium/potassium-transporting ATPase subunit alpha-1"/>
    <property type="match status" value="1"/>
</dbReference>
<keyword evidence="9" id="KW-0406">Ion transport</keyword>
<feature type="transmembrane region" description="Helical" evidence="12">
    <location>
        <begin position="523"/>
        <end position="546"/>
    </location>
</feature>
<keyword evidence="3 12" id="KW-0812">Transmembrane</keyword>
<dbReference type="PRINTS" id="PR00119">
    <property type="entry name" value="CATATPASE"/>
</dbReference>
<evidence type="ECO:0000256" key="7">
    <source>
        <dbReference type="ARBA" id="ARBA00022967"/>
    </source>
</evidence>
<keyword evidence="10 12" id="KW-0472">Membrane</keyword>
<name>A0A397F4Y7_APHAT</name>
<dbReference type="InterPro" id="IPR006068">
    <property type="entry name" value="ATPase_P-typ_cation-transptr_C"/>
</dbReference>
<dbReference type="InterPro" id="IPR001757">
    <property type="entry name" value="P_typ_ATPase"/>
</dbReference>
<dbReference type="PANTHER" id="PTHR43294">
    <property type="entry name" value="SODIUM/POTASSIUM-TRANSPORTING ATPASE SUBUNIT ALPHA"/>
    <property type="match status" value="1"/>
</dbReference>
<dbReference type="GO" id="GO:0016887">
    <property type="term" value="F:ATP hydrolysis activity"/>
    <property type="evidence" value="ECO:0007669"/>
    <property type="project" value="InterPro"/>
</dbReference>
<evidence type="ECO:0000256" key="4">
    <source>
        <dbReference type="ARBA" id="ARBA00022737"/>
    </source>
</evidence>
<dbReference type="GO" id="GO:0036376">
    <property type="term" value="P:sodium ion export across plasma membrane"/>
    <property type="evidence" value="ECO:0007669"/>
    <property type="project" value="TreeGrafter"/>
</dbReference>
<keyword evidence="7" id="KW-1278">Translocase</keyword>
<dbReference type="PANTHER" id="PTHR43294:SF21">
    <property type="entry name" value="CATION TRANSPORTING ATPASE"/>
    <property type="match status" value="1"/>
</dbReference>
<dbReference type="EMBL" id="QUTE01009997">
    <property type="protein sequence ID" value="RHZ15858.1"/>
    <property type="molecule type" value="Genomic_DNA"/>
</dbReference>
<dbReference type="Gene3D" id="2.20.110.10">
    <property type="entry name" value="Histone H3 K4-specific methyltransferase SET7/9 N-terminal domain"/>
    <property type="match status" value="6"/>
</dbReference>
<protein>
    <recommendedName>
        <fullName evidence="13">Cation-transporting P-type ATPase C-terminal domain-containing protein</fullName>
    </recommendedName>
</protein>
<accession>A0A397F4Y7</accession>
<feature type="domain" description="Cation-transporting P-type ATPase C-terminal" evidence="13">
    <location>
        <begin position="473"/>
        <end position="554"/>
    </location>
</feature>
<dbReference type="GO" id="GO:0006883">
    <property type="term" value="P:intracellular sodium ion homeostasis"/>
    <property type="evidence" value="ECO:0007669"/>
    <property type="project" value="TreeGrafter"/>
</dbReference>
<feature type="transmembrane region" description="Helical" evidence="12">
    <location>
        <begin position="1444"/>
        <end position="1466"/>
    </location>
</feature>
<dbReference type="InterPro" id="IPR023298">
    <property type="entry name" value="ATPase_P-typ_TM_dom_sf"/>
</dbReference>
<dbReference type="SMART" id="SM00698">
    <property type="entry name" value="MORN"/>
    <property type="match status" value="12"/>
</dbReference>
<evidence type="ECO:0000256" key="1">
    <source>
        <dbReference type="ARBA" id="ARBA00004651"/>
    </source>
</evidence>